<gene>
    <name evidence="2" type="ORF">RCOM_2094270</name>
</gene>
<dbReference type="Proteomes" id="UP000008311">
    <property type="component" value="Unassembled WGS sequence"/>
</dbReference>
<sequence length="111" mass="11839">MGGSRNLYPPWTRSELAGMPPSRSQAAEDQDVTTMPVLQGLARRIVGEPREALAELLALAREQTAMDVAYVSAVDAAGRHLRAAQAAHGTSPDPDVLLPKDPVWAGRVLAE</sequence>
<feature type="non-terminal residue" evidence="2">
    <location>
        <position position="111"/>
    </location>
</feature>
<proteinExistence type="predicted"/>
<keyword evidence="3" id="KW-1185">Reference proteome</keyword>
<dbReference type="AlphaFoldDB" id="B9TQ71"/>
<dbReference type="InParanoid" id="B9TQ71"/>
<reference evidence="3" key="1">
    <citation type="journal article" date="2010" name="Nat. Biotechnol.">
        <title>Draft genome sequence of the oilseed species Ricinus communis.</title>
        <authorList>
            <person name="Chan A.P."/>
            <person name="Crabtree J."/>
            <person name="Zhao Q."/>
            <person name="Lorenzi H."/>
            <person name="Orvis J."/>
            <person name="Puiu D."/>
            <person name="Melake-Berhan A."/>
            <person name="Jones K.M."/>
            <person name="Redman J."/>
            <person name="Chen G."/>
            <person name="Cahoon E.B."/>
            <person name="Gedil M."/>
            <person name="Stanke M."/>
            <person name="Haas B.J."/>
            <person name="Wortman J.R."/>
            <person name="Fraser-Liggett C.M."/>
            <person name="Ravel J."/>
            <person name="Rabinowicz P.D."/>
        </authorList>
    </citation>
    <scope>NUCLEOTIDE SEQUENCE [LARGE SCALE GENOMIC DNA]</scope>
    <source>
        <strain evidence="3">cv. Hale</strain>
    </source>
</reference>
<evidence type="ECO:0000256" key="1">
    <source>
        <dbReference type="SAM" id="MobiDB-lite"/>
    </source>
</evidence>
<accession>B9TQ71</accession>
<evidence type="ECO:0000313" key="3">
    <source>
        <dbReference type="Proteomes" id="UP000008311"/>
    </source>
</evidence>
<evidence type="ECO:0000313" key="2">
    <source>
        <dbReference type="EMBL" id="EEF21993.1"/>
    </source>
</evidence>
<name>B9TQ71_RICCO</name>
<organism evidence="2 3">
    <name type="scientific">Ricinus communis</name>
    <name type="common">Castor bean</name>
    <dbReference type="NCBI Taxonomy" id="3988"/>
    <lineage>
        <taxon>Eukaryota</taxon>
        <taxon>Viridiplantae</taxon>
        <taxon>Streptophyta</taxon>
        <taxon>Embryophyta</taxon>
        <taxon>Tracheophyta</taxon>
        <taxon>Spermatophyta</taxon>
        <taxon>Magnoliopsida</taxon>
        <taxon>eudicotyledons</taxon>
        <taxon>Gunneridae</taxon>
        <taxon>Pentapetalae</taxon>
        <taxon>rosids</taxon>
        <taxon>fabids</taxon>
        <taxon>Malpighiales</taxon>
        <taxon>Euphorbiaceae</taxon>
        <taxon>Acalyphoideae</taxon>
        <taxon>Acalypheae</taxon>
        <taxon>Ricinus</taxon>
    </lineage>
</organism>
<dbReference type="EMBL" id="EQ998136">
    <property type="protein sequence ID" value="EEF21993.1"/>
    <property type="molecule type" value="Genomic_DNA"/>
</dbReference>
<protein>
    <submittedName>
        <fullName evidence="2">Uncharacterized protein</fullName>
    </submittedName>
</protein>
<feature type="region of interest" description="Disordered" evidence="1">
    <location>
        <begin position="1"/>
        <end position="32"/>
    </location>
</feature>